<feature type="transmembrane region" description="Helical" evidence="1">
    <location>
        <begin position="222"/>
        <end position="246"/>
    </location>
</feature>
<keyword evidence="3" id="KW-1185">Reference proteome</keyword>
<dbReference type="PANTHER" id="PTHR34391">
    <property type="entry name" value="UPF0658 GOLGI APPARATUS MEMBRANE PROTEIN C1952.10C-RELATED"/>
    <property type="match status" value="1"/>
</dbReference>
<feature type="transmembrane region" description="Helical" evidence="1">
    <location>
        <begin position="269"/>
        <end position="292"/>
    </location>
</feature>
<dbReference type="Proteomes" id="UP000054217">
    <property type="component" value="Unassembled WGS sequence"/>
</dbReference>
<feature type="transmembrane region" description="Helical" evidence="1">
    <location>
        <begin position="312"/>
        <end position="340"/>
    </location>
</feature>
<dbReference type="InterPro" id="IPR040410">
    <property type="entry name" value="UPF0658_Golgi"/>
</dbReference>
<evidence type="ECO:0000313" key="3">
    <source>
        <dbReference type="Proteomes" id="UP000054217"/>
    </source>
</evidence>
<dbReference type="HOGENOM" id="CLU_021809_3_0_1"/>
<keyword evidence="1" id="KW-1133">Transmembrane helix</keyword>
<evidence type="ECO:0000256" key="1">
    <source>
        <dbReference type="SAM" id="Phobius"/>
    </source>
</evidence>
<dbReference type="InParanoid" id="A0A0C3IAL0"/>
<dbReference type="GO" id="GO:0005794">
    <property type="term" value="C:Golgi apparatus"/>
    <property type="evidence" value="ECO:0007669"/>
    <property type="project" value="TreeGrafter"/>
</dbReference>
<keyword evidence="1" id="KW-0812">Transmembrane</keyword>
<protein>
    <submittedName>
        <fullName evidence="2">Uncharacterized protein</fullName>
    </submittedName>
</protein>
<keyword evidence="1" id="KW-0472">Membrane</keyword>
<organism evidence="2 3">
    <name type="scientific">Pisolithus tinctorius Marx 270</name>
    <dbReference type="NCBI Taxonomy" id="870435"/>
    <lineage>
        <taxon>Eukaryota</taxon>
        <taxon>Fungi</taxon>
        <taxon>Dikarya</taxon>
        <taxon>Basidiomycota</taxon>
        <taxon>Agaricomycotina</taxon>
        <taxon>Agaricomycetes</taxon>
        <taxon>Agaricomycetidae</taxon>
        <taxon>Boletales</taxon>
        <taxon>Sclerodermatineae</taxon>
        <taxon>Pisolithaceae</taxon>
        <taxon>Pisolithus</taxon>
    </lineage>
</organism>
<sequence>MTWLFRDVFSASFPFLSELWKRHTRATTCRVTLCFFFLALATCVTQSTLLGLSVSRGFTVVHGDVIEICYGIPSLRGTSCDVVYNGTASNNQGLASRDVSINPLVDSAGTTQGVVVSNPGSSTTLSLQCVESLTWLETFLRDAKSEDIIHIAFQCWLFSNSLVSLITESIPHLVVVLASHGANTAWSIFRLYSERAAEKTYTDIVNGACDGVDVLGGWPSNVIRYAILGIHGSVFLCTIFLVYQLVKIYGKEMFSSVGSSPAVTRVLKLLHWLTVFLQFASFYVVASAAAWFDKRKTGIVSPYSHSTLFDVAFVVVSARSWFSVFSLLSVVLLVFSALLFTSALYRYEIGAWAFLGSLSIIAGLLLIVSCILALVCRVHFGLGLKQFRECHASFRFIYLPTSGGGVLMTSFFLKKIPVRWEHFSHRAS</sequence>
<dbReference type="STRING" id="870435.A0A0C3IAL0"/>
<proteinExistence type="predicted"/>
<feature type="transmembrane region" description="Helical" evidence="1">
    <location>
        <begin position="352"/>
        <end position="375"/>
    </location>
</feature>
<dbReference type="OrthoDB" id="2684482at2759"/>
<dbReference type="EMBL" id="KN832113">
    <property type="protein sequence ID" value="KIN94122.1"/>
    <property type="molecule type" value="Genomic_DNA"/>
</dbReference>
<feature type="transmembrane region" description="Helical" evidence="1">
    <location>
        <begin position="395"/>
        <end position="413"/>
    </location>
</feature>
<reference evidence="3" key="2">
    <citation type="submission" date="2015-01" db="EMBL/GenBank/DDBJ databases">
        <title>Evolutionary Origins and Diversification of the Mycorrhizal Mutualists.</title>
        <authorList>
            <consortium name="DOE Joint Genome Institute"/>
            <consortium name="Mycorrhizal Genomics Consortium"/>
            <person name="Kohler A."/>
            <person name="Kuo A."/>
            <person name="Nagy L.G."/>
            <person name="Floudas D."/>
            <person name="Copeland A."/>
            <person name="Barry K.W."/>
            <person name="Cichocki N."/>
            <person name="Veneault-Fourrey C."/>
            <person name="LaButti K."/>
            <person name="Lindquist E.A."/>
            <person name="Lipzen A."/>
            <person name="Lundell T."/>
            <person name="Morin E."/>
            <person name="Murat C."/>
            <person name="Riley R."/>
            <person name="Ohm R."/>
            <person name="Sun H."/>
            <person name="Tunlid A."/>
            <person name="Henrissat B."/>
            <person name="Grigoriev I.V."/>
            <person name="Hibbett D.S."/>
            <person name="Martin F."/>
        </authorList>
    </citation>
    <scope>NUCLEOTIDE SEQUENCE [LARGE SCALE GENOMIC DNA]</scope>
    <source>
        <strain evidence="3">Marx 270</strain>
    </source>
</reference>
<accession>A0A0C3IAL0</accession>
<gene>
    <name evidence="2" type="ORF">M404DRAFT_413137</name>
</gene>
<evidence type="ECO:0000313" key="2">
    <source>
        <dbReference type="EMBL" id="KIN94122.1"/>
    </source>
</evidence>
<reference evidence="2 3" key="1">
    <citation type="submission" date="2014-04" db="EMBL/GenBank/DDBJ databases">
        <authorList>
            <consortium name="DOE Joint Genome Institute"/>
            <person name="Kuo A."/>
            <person name="Kohler A."/>
            <person name="Costa M.D."/>
            <person name="Nagy L.G."/>
            <person name="Floudas D."/>
            <person name="Copeland A."/>
            <person name="Barry K.W."/>
            <person name="Cichocki N."/>
            <person name="Veneault-Fourrey C."/>
            <person name="LaButti K."/>
            <person name="Lindquist E.A."/>
            <person name="Lipzen A."/>
            <person name="Lundell T."/>
            <person name="Morin E."/>
            <person name="Murat C."/>
            <person name="Sun H."/>
            <person name="Tunlid A."/>
            <person name="Henrissat B."/>
            <person name="Grigoriev I.V."/>
            <person name="Hibbett D.S."/>
            <person name="Martin F."/>
            <person name="Nordberg H.P."/>
            <person name="Cantor M.N."/>
            <person name="Hua S.X."/>
        </authorList>
    </citation>
    <scope>NUCLEOTIDE SEQUENCE [LARGE SCALE GENOMIC DNA]</scope>
    <source>
        <strain evidence="2 3">Marx 270</strain>
    </source>
</reference>
<feature type="transmembrane region" description="Helical" evidence="1">
    <location>
        <begin position="31"/>
        <end position="52"/>
    </location>
</feature>
<dbReference type="PANTHER" id="PTHR34391:SF2">
    <property type="entry name" value="TRP C-TERMINAL DOMAIN-CONTAINING PROTEIN"/>
    <property type="match status" value="1"/>
</dbReference>
<dbReference type="AlphaFoldDB" id="A0A0C3IAL0"/>
<name>A0A0C3IAL0_PISTI</name>